<dbReference type="EC" id="3.2.2.22" evidence="1"/>
<reference evidence="2" key="1">
    <citation type="submission" date="2015-04" db="UniProtKB">
        <authorList>
            <consortium name="EnsemblPlants"/>
        </authorList>
    </citation>
    <scope>IDENTIFICATION</scope>
</reference>
<dbReference type="Proteomes" id="UP000026962">
    <property type="component" value="Chromosome 3"/>
</dbReference>
<sequence length="230" mass="24722">MQTLSLSLCLRLLAAIFLYFLLDLGGYRSDVLSLAAVALQGHDLSLAGFANRTHHWHVFRGREGLIPAAASVLPFGDTYRDLIGGIGNLPGVPLGRASMVSAARVLSSYDPAASAAAAGEDDDKVEELGRALAAVTVMISEAARVKPINETVASGWWGEARVAAEHLPYIEHWDTMSFELLRFKRTGAWDESFTELLRKNAGIRGAEEAGAVAGVLIDRDLEELQLAHGI</sequence>
<name>A0A0E0KHK9_ORYPU</name>
<dbReference type="PANTHER" id="PTHR33453">
    <property type="match status" value="1"/>
</dbReference>
<dbReference type="GO" id="GO:0090729">
    <property type="term" value="F:toxin activity"/>
    <property type="evidence" value="ECO:0007669"/>
    <property type="project" value="UniProtKB-KW"/>
</dbReference>
<keyword evidence="1" id="KW-0378">Hydrolase</keyword>
<dbReference type="AlphaFoldDB" id="A0A0E0KHK9"/>
<evidence type="ECO:0000256" key="1">
    <source>
        <dbReference type="RuleBase" id="RU004915"/>
    </source>
</evidence>
<dbReference type="GO" id="GO:0006952">
    <property type="term" value="P:defense response"/>
    <property type="evidence" value="ECO:0007669"/>
    <property type="project" value="UniProtKB-KW"/>
</dbReference>
<dbReference type="GO" id="GO:0030598">
    <property type="term" value="F:rRNA N-glycosylase activity"/>
    <property type="evidence" value="ECO:0007669"/>
    <property type="project" value="UniProtKB-EC"/>
</dbReference>
<dbReference type="Gene3D" id="3.40.420.10">
    <property type="entry name" value="Ricin (A subunit), domain 1"/>
    <property type="match status" value="1"/>
</dbReference>
<dbReference type="PANTHER" id="PTHR33453:SF3">
    <property type="entry name" value="RRNA N-GLYCOSYLASE"/>
    <property type="match status" value="1"/>
</dbReference>
<protein>
    <recommendedName>
        <fullName evidence="1">rRNA N-glycosylase</fullName>
        <ecNumber evidence="1">3.2.2.22</ecNumber>
    </recommendedName>
</protein>
<keyword evidence="1" id="KW-0611">Plant defense</keyword>
<evidence type="ECO:0000313" key="2">
    <source>
        <dbReference type="EnsemblPlants" id="OPUNC03G27410.1"/>
    </source>
</evidence>
<reference evidence="2" key="2">
    <citation type="submission" date="2018-05" db="EMBL/GenBank/DDBJ databases">
        <title>OpunRS2 (Oryza punctata Reference Sequence Version 2).</title>
        <authorList>
            <person name="Zhang J."/>
            <person name="Kudrna D."/>
            <person name="Lee S."/>
            <person name="Talag J."/>
            <person name="Welchert J."/>
            <person name="Wing R.A."/>
        </authorList>
    </citation>
    <scope>NUCLEOTIDE SEQUENCE [LARGE SCALE GENOMIC DNA]</scope>
</reference>
<dbReference type="SUPFAM" id="SSF56371">
    <property type="entry name" value="Ribosome inactivating proteins (RIP)"/>
    <property type="match status" value="1"/>
</dbReference>
<organism evidence="2">
    <name type="scientific">Oryza punctata</name>
    <name type="common">Red rice</name>
    <dbReference type="NCBI Taxonomy" id="4537"/>
    <lineage>
        <taxon>Eukaryota</taxon>
        <taxon>Viridiplantae</taxon>
        <taxon>Streptophyta</taxon>
        <taxon>Embryophyta</taxon>
        <taxon>Tracheophyta</taxon>
        <taxon>Spermatophyta</taxon>
        <taxon>Magnoliopsida</taxon>
        <taxon>Liliopsida</taxon>
        <taxon>Poales</taxon>
        <taxon>Poaceae</taxon>
        <taxon>BOP clade</taxon>
        <taxon>Oryzoideae</taxon>
        <taxon>Oryzeae</taxon>
        <taxon>Oryzinae</taxon>
        <taxon>Oryza</taxon>
    </lineage>
</organism>
<keyword evidence="1" id="KW-0652">Protein synthesis inhibitor</keyword>
<keyword evidence="1" id="KW-0800">Toxin</keyword>
<dbReference type="Gramene" id="OPUNC03G27410.1">
    <property type="protein sequence ID" value="OPUNC03G27410.1"/>
    <property type="gene ID" value="OPUNC03G27410"/>
</dbReference>
<dbReference type="OMA" id="ANRTHHW"/>
<dbReference type="EnsemblPlants" id="OPUNC03G27410.1">
    <property type="protein sequence ID" value="OPUNC03G27410.1"/>
    <property type="gene ID" value="OPUNC03G27410"/>
</dbReference>
<dbReference type="HOGENOM" id="CLU_074934_0_0_1"/>
<comment type="similarity">
    <text evidence="1">Belongs to the ribosome-inactivating protein family.</text>
</comment>
<comment type="catalytic activity">
    <reaction evidence="1">
        <text>Endohydrolysis of the N-glycosidic bond at one specific adenosine on the 28S rRNA.</text>
        <dbReference type="EC" id="3.2.2.22"/>
    </reaction>
</comment>
<dbReference type="GO" id="GO:0017148">
    <property type="term" value="P:negative regulation of translation"/>
    <property type="evidence" value="ECO:0007669"/>
    <property type="project" value="UniProtKB-KW"/>
</dbReference>
<dbReference type="InterPro" id="IPR036041">
    <property type="entry name" value="Ribosome-inact_prot_sf"/>
</dbReference>
<proteinExistence type="inferred from homology"/>
<accession>A0A0E0KHK9</accession>
<evidence type="ECO:0000313" key="3">
    <source>
        <dbReference type="Proteomes" id="UP000026962"/>
    </source>
</evidence>
<dbReference type="InterPro" id="IPR001574">
    <property type="entry name" value="Ribosome_inactivat_prot"/>
</dbReference>
<dbReference type="Pfam" id="PF00161">
    <property type="entry name" value="RIP"/>
    <property type="match status" value="1"/>
</dbReference>
<keyword evidence="3" id="KW-1185">Reference proteome</keyword>
<dbReference type="InterPro" id="IPR016138">
    <property type="entry name" value="Ribosome_inactivat_prot_sub1"/>
</dbReference>